<accession>A0A7V6A6A0</accession>
<name>A0A7V6A6A0_9BACT</name>
<comment type="caution">
    <text evidence="1">The sequence shown here is derived from an EMBL/GenBank/DDBJ whole genome shotgun (WGS) entry which is preliminary data.</text>
</comment>
<gene>
    <name evidence="1" type="ORF">ENV52_15050</name>
</gene>
<dbReference type="EMBL" id="DTGR01000232">
    <property type="protein sequence ID" value="HHS31002.1"/>
    <property type="molecule type" value="Genomic_DNA"/>
</dbReference>
<dbReference type="AlphaFoldDB" id="A0A7V6A6A0"/>
<evidence type="ECO:0000313" key="1">
    <source>
        <dbReference type="EMBL" id="HHS31002.1"/>
    </source>
</evidence>
<protein>
    <submittedName>
        <fullName evidence="1">Uncharacterized protein</fullName>
    </submittedName>
</protein>
<proteinExistence type="predicted"/>
<reference evidence="1" key="1">
    <citation type="journal article" date="2020" name="mSystems">
        <title>Genome- and Community-Level Interaction Insights into Carbon Utilization and Element Cycling Functions of Hydrothermarchaeota in Hydrothermal Sediment.</title>
        <authorList>
            <person name="Zhou Z."/>
            <person name="Liu Y."/>
            <person name="Xu W."/>
            <person name="Pan J."/>
            <person name="Luo Z.H."/>
            <person name="Li M."/>
        </authorList>
    </citation>
    <scope>NUCLEOTIDE SEQUENCE [LARGE SCALE GENOMIC DNA]</scope>
    <source>
        <strain evidence="1">SpSt-767</strain>
    </source>
</reference>
<organism evidence="1">
    <name type="scientific">Desulfobacca acetoxidans</name>
    <dbReference type="NCBI Taxonomy" id="60893"/>
    <lineage>
        <taxon>Bacteria</taxon>
        <taxon>Pseudomonadati</taxon>
        <taxon>Thermodesulfobacteriota</taxon>
        <taxon>Desulfobaccia</taxon>
        <taxon>Desulfobaccales</taxon>
        <taxon>Desulfobaccaceae</taxon>
        <taxon>Desulfobacca</taxon>
    </lineage>
</organism>
<sequence>MFWMVIAPQSPLRLIWNIDCFLAFSYPVQHYYAVRPPILPHDFVSFTAFKGPSGRLIDNRVGPPCRKLIHPVDFLLCGPVNSVFGQVELDNLSHGQTPFLILSEDIGPFFLGGERNSWQDFSLLPQCLLWQSLLFAGQAGKKMTPAVQTEVISPRPRGWAVMADFIAVLTRVWGR</sequence>